<feature type="compositionally biased region" description="Low complexity" evidence="3">
    <location>
        <begin position="397"/>
        <end position="410"/>
    </location>
</feature>
<dbReference type="HOGENOM" id="CLU_056642_0_0_1"/>
<dbReference type="SMART" id="SM00717">
    <property type="entry name" value="SANT"/>
    <property type="match status" value="2"/>
</dbReference>
<dbReference type="PROSITE" id="PS50090">
    <property type="entry name" value="MYB_LIKE"/>
    <property type="match status" value="2"/>
</dbReference>
<feature type="domain" description="Myb-like" evidence="4">
    <location>
        <begin position="103"/>
        <end position="154"/>
    </location>
</feature>
<dbReference type="PANTHER" id="PTHR45614:SF273">
    <property type="entry name" value="MYB DOMAIN PROTEIN 100-RELATED"/>
    <property type="match status" value="1"/>
</dbReference>
<reference evidence="6" key="1">
    <citation type="submission" date="2015-04" db="UniProtKB">
        <authorList>
            <consortium name="EnsemblPlants"/>
        </authorList>
    </citation>
    <scope>IDENTIFICATION</scope>
</reference>
<evidence type="ECO:0000259" key="5">
    <source>
        <dbReference type="PROSITE" id="PS51294"/>
    </source>
</evidence>
<proteinExistence type="predicted"/>
<dbReference type="CDD" id="cd00167">
    <property type="entry name" value="SANT"/>
    <property type="match status" value="2"/>
</dbReference>
<dbReference type="PROSITE" id="PS51294">
    <property type="entry name" value="HTH_MYB"/>
    <property type="match status" value="2"/>
</dbReference>
<dbReference type="InterPro" id="IPR009057">
    <property type="entry name" value="Homeodomain-like_sf"/>
</dbReference>
<dbReference type="AlphaFoldDB" id="A0A0E0AHC6"/>
<evidence type="ECO:0000313" key="6">
    <source>
        <dbReference type="EnsemblPlants" id="OGLUM07G07150.1"/>
    </source>
</evidence>
<feature type="region of interest" description="Disordered" evidence="3">
    <location>
        <begin position="383"/>
        <end position="413"/>
    </location>
</feature>
<dbReference type="InterPro" id="IPR050560">
    <property type="entry name" value="MYB_TF"/>
</dbReference>
<dbReference type="GO" id="GO:0000981">
    <property type="term" value="F:DNA-binding transcription factor activity, RNA polymerase II-specific"/>
    <property type="evidence" value="ECO:0007669"/>
    <property type="project" value="TreeGrafter"/>
</dbReference>
<evidence type="ECO:0000259" key="4">
    <source>
        <dbReference type="PROSITE" id="PS50090"/>
    </source>
</evidence>
<dbReference type="GO" id="GO:0005634">
    <property type="term" value="C:nucleus"/>
    <property type="evidence" value="ECO:0007669"/>
    <property type="project" value="TreeGrafter"/>
</dbReference>
<dbReference type="EnsemblPlants" id="OGLUM07G07150.1">
    <property type="protein sequence ID" value="OGLUM07G07150.1"/>
    <property type="gene ID" value="OGLUM07G07150"/>
</dbReference>
<organism evidence="6">
    <name type="scientific">Oryza glumipatula</name>
    <dbReference type="NCBI Taxonomy" id="40148"/>
    <lineage>
        <taxon>Eukaryota</taxon>
        <taxon>Viridiplantae</taxon>
        <taxon>Streptophyta</taxon>
        <taxon>Embryophyta</taxon>
        <taxon>Tracheophyta</taxon>
        <taxon>Spermatophyta</taxon>
        <taxon>Magnoliopsida</taxon>
        <taxon>Liliopsida</taxon>
        <taxon>Poales</taxon>
        <taxon>Poaceae</taxon>
        <taxon>BOP clade</taxon>
        <taxon>Oryzoideae</taxon>
        <taxon>Oryzeae</taxon>
        <taxon>Oryzinae</taxon>
        <taxon>Oryza</taxon>
    </lineage>
</organism>
<dbReference type="InterPro" id="IPR017930">
    <property type="entry name" value="Myb_dom"/>
</dbReference>
<dbReference type="InterPro" id="IPR001005">
    <property type="entry name" value="SANT/Myb"/>
</dbReference>
<dbReference type="GO" id="GO:0000978">
    <property type="term" value="F:RNA polymerase II cis-regulatory region sequence-specific DNA binding"/>
    <property type="evidence" value="ECO:0007669"/>
    <property type="project" value="TreeGrafter"/>
</dbReference>
<dbReference type="FunFam" id="1.10.10.60:FF:000010">
    <property type="entry name" value="Transcriptional activator Myb isoform A"/>
    <property type="match status" value="1"/>
</dbReference>
<protein>
    <submittedName>
        <fullName evidence="6">Uncharacterized protein</fullName>
    </submittedName>
</protein>
<keyword evidence="2" id="KW-0238">DNA-binding</keyword>
<accession>A0A0E0AHC6</accession>
<evidence type="ECO:0000313" key="7">
    <source>
        <dbReference type="Proteomes" id="UP000026961"/>
    </source>
</evidence>
<reference evidence="6" key="2">
    <citation type="submission" date="2018-05" db="EMBL/GenBank/DDBJ databases">
        <title>OgluRS3 (Oryza glumaepatula Reference Sequence Version 3).</title>
        <authorList>
            <person name="Zhang J."/>
            <person name="Kudrna D."/>
            <person name="Lee S."/>
            <person name="Talag J."/>
            <person name="Welchert J."/>
            <person name="Wing R.A."/>
        </authorList>
    </citation>
    <scope>NUCLEOTIDE SEQUENCE [LARGE SCALE GENOMIC DNA]</scope>
</reference>
<feature type="domain" description="HTH myb-type" evidence="5">
    <location>
        <begin position="103"/>
        <end position="158"/>
    </location>
</feature>
<evidence type="ECO:0000256" key="3">
    <source>
        <dbReference type="SAM" id="MobiDB-lite"/>
    </source>
</evidence>
<name>A0A0E0AHC6_9ORYZ</name>
<feature type="region of interest" description="Disordered" evidence="3">
    <location>
        <begin position="206"/>
        <end position="225"/>
    </location>
</feature>
<dbReference type="STRING" id="40148.A0A0E0AHC6"/>
<dbReference type="Pfam" id="PF00249">
    <property type="entry name" value="Myb_DNA-binding"/>
    <property type="match status" value="2"/>
</dbReference>
<dbReference type="eggNOG" id="KOG0048">
    <property type="taxonomic scope" value="Eukaryota"/>
</dbReference>
<feature type="domain" description="Myb-like" evidence="4">
    <location>
        <begin position="155"/>
        <end position="205"/>
    </location>
</feature>
<dbReference type="Gramene" id="OGLUM07G07150.1">
    <property type="protein sequence ID" value="OGLUM07G07150.1"/>
    <property type="gene ID" value="OGLUM07G07150"/>
</dbReference>
<dbReference type="PANTHER" id="PTHR45614">
    <property type="entry name" value="MYB PROTEIN-RELATED"/>
    <property type="match status" value="1"/>
</dbReference>
<dbReference type="Gene3D" id="1.10.10.60">
    <property type="entry name" value="Homeodomain-like"/>
    <property type="match status" value="2"/>
</dbReference>
<dbReference type="Proteomes" id="UP000026961">
    <property type="component" value="Chromosome 7"/>
</dbReference>
<evidence type="ECO:0000256" key="1">
    <source>
        <dbReference type="ARBA" id="ARBA00022737"/>
    </source>
</evidence>
<sequence length="462" mass="49712">MAAAGNSFLNQELVKAADGVSDWHLPSSSHGGTCHTNTRAAPITVGVPDLGCPVSSIGVATSSSLTPKEGLATASYNSVVAFPVGATMVPQQQQTQAAGSNDNPGLVKGGWTREEDEVLRQMVRHHGDRKWAEIAKSLPGRVGKQCRERWTNHLHPDIKKDIWTEEEDRILIEAHQTYGNSWSAIAKRLPGRSENTIKNHWNATKRSLNSKRRLRKKNSEQTVPGQPSLLENYIRSCQHMLPSEIAPPPPAPPAPFDISRYGNSGVIGASPTLPVVQEPGTSTPPGLVMFLDLLNQAIPHPPQPETMDLFNMTPEVSHLNTSGYCLQLDAGGNLSYGQLPAPALVQPHGISTQELQDTPHLSLYYPLSSFAGSHTDGTVEFDHQLSNPDGGHYGEEAGPSSVAAGGSANGMDDNDVVQMASNQFMMPSEDEGELMMAAGNSFLNQELLMVVNIMRSHGGASY</sequence>
<keyword evidence="7" id="KW-1185">Reference proteome</keyword>
<feature type="domain" description="HTH myb-type" evidence="5">
    <location>
        <begin position="159"/>
        <end position="209"/>
    </location>
</feature>
<dbReference type="SUPFAM" id="SSF46689">
    <property type="entry name" value="Homeodomain-like"/>
    <property type="match status" value="1"/>
</dbReference>
<evidence type="ECO:0000256" key="2">
    <source>
        <dbReference type="ARBA" id="ARBA00023125"/>
    </source>
</evidence>
<keyword evidence="1" id="KW-0677">Repeat</keyword>